<gene>
    <name evidence="2" type="ORF">Dsin_007660</name>
</gene>
<reference evidence="2" key="1">
    <citation type="journal article" date="2023" name="Plant J.">
        <title>Genome sequences and population genomics provide insights into the demographic history, inbreeding, and mutation load of two 'living fossil' tree species of Dipteronia.</title>
        <authorList>
            <person name="Feng Y."/>
            <person name="Comes H.P."/>
            <person name="Chen J."/>
            <person name="Zhu S."/>
            <person name="Lu R."/>
            <person name="Zhang X."/>
            <person name="Li P."/>
            <person name="Qiu J."/>
            <person name="Olsen K.M."/>
            <person name="Qiu Y."/>
        </authorList>
    </citation>
    <scope>NUCLEOTIDE SEQUENCE</scope>
    <source>
        <strain evidence="2">NBL</strain>
    </source>
</reference>
<comment type="caution">
    <text evidence="2">The sequence shown here is derived from an EMBL/GenBank/DDBJ whole genome shotgun (WGS) entry which is preliminary data.</text>
</comment>
<proteinExistence type="predicted"/>
<sequence length="121" mass="13797">MTMEGMLDEHLEQKSQIEDGVKKKCLEEKNDEKGESIGENAVEGVSVIYSKHIEDDAYEKRFQTDIEKAVCQSLDLENPVDDAEMGVSTSAYELKQRLVEVLRKIVEDLEHERQIKIANQG</sequence>
<dbReference type="Proteomes" id="UP001281410">
    <property type="component" value="Unassembled WGS sequence"/>
</dbReference>
<evidence type="ECO:0000313" key="2">
    <source>
        <dbReference type="EMBL" id="KAK3227798.1"/>
    </source>
</evidence>
<protein>
    <submittedName>
        <fullName evidence="2">Uncharacterized protein</fullName>
    </submittedName>
</protein>
<dbReference type="EMBL" id="JANJYJ010000002">
    <property type="protein sequence ID" value="KAK3227798.1"/>
    <property type="molecule type" value="Genomic_DNA"/>
</dbReference>
<feature type="compositionally biased region" description="Basic and acidic residues" evidence="1">
    <location>
        <begin position="7"/>
        <end position="23"/>
    </location>
</feature>
<organism evidence="2 3">
    <name type="scientific">Dipteronia sinensis</name>
    <dbReference type="NCBI Taxonomy" id="43782"/>
    <lineage>
        <taxon>Eukaryota</taxon>
        <taxon>Viridiplantae</taxon>
        <taxon>Streptophyta</taxon>
        <taxon>Embryophyta</taxon>
        <taxon>Tracheophyta</taxon>
        <taxon>Spermatophyta</taxon>
        <taxon>Magnoliopsida</taxon>
        <taxon>eudicotyledons</taxon>
        <taxon>Gunneridae</taxon>
        <taxon>Pentapetalae</taxon>
        <taxon>rosids</taxon>
        <taxon>malvids</taxon>
        <taxon>Sapindales</taxon>
        <taxon>Sapindaceae</taxon>
        <taxon>Hippocastanoideae</taxon>
        <taxon>Acereae</taxon>
        <taxon>Dipteronia</taxon>
    </lineage>
</organism>
<dbReference type="AlphaFoldDB" id="A0AAE0EGP0"/>
<accession>A0AAE0EGP0</accession>
<feature type="region of interest" description="Disordered" evidence="1">
    <location>
        <begin position="1"/>
        <end position="23"/>
    </location>
</feature>
<evidence type="ECO:0000256" key="1">
    <source>
        <dbReference type="SAM" id="MobiDB-lite"/>
    </source>
</evidence>
<keyword evidence="3" id="KW-1185">Reference proteome</keyword>
<name>A0AAE0EGP0_9ROSI</name>
<evidence type="ECO:0000313" key="3">
    <source>
        <dbReference type="Proteomes" id="UP001281410"/>
    </source>
</evidence>